<reference evidence="4" key="1">
    <citation type="journal article" date="2019" name="Int. J. Syst. Evol. Microbiol.">
        <title>The Global Catalogue of Microorganisms (GCM) 10K type strain sequencing project: providing services to taxonomists for standard genome sequencing and annotation.</title>
        <authorList>
            <consortium name="The Broad Institute Genomics Platform"/>
            <consortium name="The Broad Institute Genome Sequencing Center for Infectious Disease"/>
            <person name="Wu L."/>
            <person name="Ma J."/>
        </authorList>
    </citation>
    <scope>NUCLEOTIDE SEQUENCE [LARGE SCALE GENOMIC DNA]</scope>
    <source>
        <strain evidence="4">CGMCC 4.7139</strain>
    </source>
</reference>
<keyword evidence="2" id="KW-0732">Signal</keyword>
<evidence type="ECO:0000313" key="4">
    <source>
        <dbReference type="Proteomes" id="UP001595993"/>
    </source>
</evidence>
<comment type="caution">
    <text evidence="3">The sequence shown here is derived from an EMBL/GenBank/DDBJ whole genome shotgun (WGS) entry which is preliminary data.</text>
</comment>
<protein>
    <recommendedName>
        <fullName evidence="5">Secreted protein</fullName>
    </recommendedName>
</protein>
<keyword evidence="4" id="KW-1185">Reference proteome</keyword>
<dbReference type="RefSeq" id="WP_381191802.1">
    <property type="nucleotide sequence ID" value="NZ_JBHSFE010000005.1"/>
</dbReference>
<sequence length="75" mass="8276">MRRSSFSRWGTAAALLAAVVAVAAWRNAAADPDSKQQPDSGTTSGDEWQSPDEVREYWTPQRMREARPAPMPEDG</sequence>
<organism evidence="3 4">
    <name type="scientific">Streptomyces maoxianensis</name>
    <dbReference type="NCBI Taxonomy" id="1459942"/>
    <lineage>
        <taxon>Bacteria</taxon>
        <taxon>Bacillati</taxon>
        <taxon>Actinomycetota</taxon>
        <taxon>Actinomycetes</taxon>
        <taxon>Kitasatosporales</taxon>
        <taxon>Streptomycetaceae</taxon>
        <taxon>Streptomyces</taxon>
    </lineage>
</organism>
<feature type="region of interest" description="Disordered" evidence="1">
    <location>
        <begin position="28"/>
        <end position="75"/>
    </location>
</feature>
<evidence type="ECO:0000256" key="2">
    <source>
        <dbReference type="SAM" id="SignalP"/>
    </source>
</evidence>
<feature type="signal peptide" evidence="2">
    <location>
        <begin position="1"/>
        <end position="23"/>
    </location>
</feature>
<accession>A0ABV9FYC9</accession>
<gene>
    <name evidence="3" type="ORF">ACFO9E_04430</name>
</gene>
<feature type="compositionally biased region" description="Basic and acidic residues" evidence="1">
    <location>
        <begin position="52"/>
        <end position="67"/>
    </location>
</feature>
<name>A0ABV9FYC9_9ACTN</name>
<dbReference type="Proteomes" id="UP001595993">
    <property type="component" value="Unassembled WGS sequence"/>
</dbReference>
<feature type="chain" id="PRO_5046359833" description="Secreted protein" evidence="2">
    <location>
        <begin position="24"/>
        <end position="75"/>
    </location>
</feature>
<evidence type="ECO:0008006" key="5">
    <source>
        <dbReference type="Google" id="ProtNLM"/>
    </source>
</evidence>
<proteinExistence type="predicted"/>
<feature type="compositionally biased region" description="Polar residues" evidence="1">
    <location>
        <begin position="35"/>
        <end position="47"/>
    </location>
</feature>
<evidence type="ECO:0000313" key="3">
    <source>
        <dbReference type="EMBL" id="MFC4607071.1"/>
    </source>
</evidence>
<evidence type="ECO:0000256" key="1">
    <source>
        <dbReference type="SAM" id="MobiDB-lite"/>
    </source>
</evidence>
<dbReference type="EMBL" id="JBHSFE010000005">
    <property type="protein sequence ID" value="MFC4607071.1"/>
    <property type="molecule type" value="Genomic_DNA"/>
</dbReference>